<dbReference type="Gene3D" id="3.30.1490.190">
    <property type="match status" value="1"/>
</dbReference>
<organism evidence="7 8">
    <name type="scientific">Cyclobacterium jeungdonense</name>
    <dbReference type="NCBI Taxonomy" id="708087"/>
    <lineage>
        <taxon>Bacteria</taxon>
        <taxon>Pseudomonadati</taxon>
        <taxon>Bacteroidota</taxon>
        <taxon>Cytophagia</taxon>
        <taxon>Cytophagales</taxon>
        <taxon>Cyclobacteriaceae</taxon>
        <taxon>Cyclobacterium</taxon>
    </lineage>
</organism>
<dbReference type="EMBL" id="JAUFQS010000016">
    <property type="protein sequence ID" value="MDN3688997.1"/>
    <property type="molecule type" value="Genomic_DNA"/>
</dbReference>
<dbReference type="InterPro" id="IPR036388">
    <property type="entry name" value="WH-like_DNA-bd_sf"/>
</dbReference>
<protein>
    <submittedName>
        <fullName evidence="7">Transcriptional repressor</fullName>
    </submittedName>
</protein>
<evidence type="ECO:0000256" key="6">
    <source>
        <dbReference type="ARBA" id="ARBA00023163"/>
    </source>
</evidence>
<proteinExistence type="inferred from homology"/>
<sequence length="137" mass="15761">MDFQTLKNKITSGGLKFTHQRMVIYEVLCSSEDHPTAEMVFSRVKEANPGLSKGTVYKTLDSFVHANMVQKFTDDLGLMRFDPVLESHSHLYCSKSKKIRDYKNTGLEKMLKKYFEENQIDGFEVEEVSLVIKGKTK</sequence>
<dbReference type="CDD" id="cd07153">
    <property type="entry name" value="Fur_like"/>
    <property type="match status" value="1"/>
</dbReference>
<dbReference type="Gene3D" id="1.10.10.10">
    <property type="entry name" value="Winged helix-like DNA-binding domain superfamily/Winged helix DNA-binding domain"/>
    <property type="match status" value="1"/>
</dbReference>
<evidence type="ECO:0000313" key="7">
    <source>
        <dbReference type="EMBL" id="MDN3688997.1"/>
    </source>
</evidence>
<keyword evidence="2" id="KW-0678">Repressor</keyword>
<dbReference type="InterPro" id="IPR043135">
    <property type="entry name" value="Fur_C"/>
</dbReference>
<accession>A0ABT8C9F4</accession>
<dbReference type="RefSeq" id="WP_163387304.1">
    <property type="nucleotide sequence ID" value="NZ_JAUFQS010000016.1"/>
</dbReference>
<comment type="caution">
    <text evidence="7">The sequence shown here is derived from an EMBL/GenBank/DDBJ whole genome shotgun (WGS) entry which is preliminary data.</text>
</comment>
<keyword evidence="6" id="KW-0804">Transcription</keyword>
<keyword evidence="8" id="KW-1185">Reference proteome</keyword>
<dbReference type="PANTHER" id="PTHR33202">
    <property type="entry name" value="ZINC UPTAKE REGULATION PROTEIN"/>
    <property type="match status" value="1"/>
</dbReference>
<comment type="similarity">
    <text evidence="1">Belongs to the Fur family.</text>
</comment>
<reference evidence="8" key="1">
    <citation type="journal article" date="2019" name="Int. J. Syst. Evol. Microbiol.">
        <title>The Global Catalogue of Microorganisms (GCM) 10K type strain sequencing project: providing services to taxonomists for standard genome sequencing and annotation.</title>
        <authorList>
            <consortium name="The Broad Institute Genomics Platform"/>
            <consortium name="The Broad Institute Genome Sequencing Center for Infectious Disease"/>
            <person name="Wu L."/>
            <person name="Ma J."/>
        </authorList>
    </citation>
    <scope>NUCLEOTIDE SEQUENCE [LARGE SCALE GENOMIC DNA]</scope>
    <source>
        <strain evidence="8">CECT 7706</strain>
    </source>
</reference>
<keyword evidence="4" id="KW-0805">Transcription regulation</keyword>
<keyword evidence="5" id="KW-0238">DNA-binding</keyword>
<dbReference type="InterPro" id="IPR036390">
    <property type="entry name" value="WH_DNA-bd_sf"/>
</dbReference>
<evidence type="ECO:0000256" key="3">
    <source>
        <dbReference type="ARBA" id="ARBA00022833"/>
    </source>
</evidence>
<evidence type="ECO:0000313" key="8">
    <source>
        <dbReference type="Proteomes" id="UP001236663"/>
    </source>
</evidence>
<dbReference type="InterPro" id="IPR002481">
    <property type="entry name" value="FUR"/>
</dbReference>
<evidence type="ECO:0000256" key="1">
    <source>
        <dbReference type="ARBA" id="ARBA00007957"/>
    </source>
</evidence>
<keyword evidence="3" id="KW-0862">Zinc</keyword>
<dbReference type="SUPFAM" id="SSF46785">
    <property type="entry name" value="Winged helix' DNA-binding domain"/>
    <property type="match status" value="1"/>
</dbReference>
<evidence type="ECO:0000256" key="2">
    <source>
        <dbReference type="ARBA" id="ARBA00022491"/>
    </source>
</evidence>
<evidence type="ECO:0000256" key="4">
    <source>
        <dbReference type="ARBA" id="ARBA00023015"/>
    </source>
</evidence>
<gene>
    <name evidence="7" type="ORF">QWZ15_14250</name>
</gene>
<dbReference type="PANTHER" id="PTHR33202:SF7">
    <property type="entry name" value="FERRIC UPTAKE REGULATION PROTEIN"/>
    <property type="match status" value="1"/>
</dbReference>
<dbReference type="Proteomes" id="UP001236663">
    <property type="component" value="Unassembled WGS sequence"/>
</dbReference>
<name>A0ABT8C9F4_9BACT</name>
<dbReference type="Pfam" id="PF01475">
    <property type="entry name" value="FUR"/>
    <property type="match status" value="1"/>
</dbReference>
<evidence type="ECO:0000256" key="5">
    <source>
        <dbReference type="ARBA" id="ARBA00023125"/>
    </source>
</evidence>